<feature type="transmembrane region" description="Helical" evidence="12">
    <location>
        <begin position="6"/>
        <end position="25"/>
    </location>
</feature>
<feature type="compositionally biased region" description="Low complexity" evidence="11">
    <location>
        <begin position="172"/>
        <end position="192"/>
    </location>
</feature>
<comment type="subunit">
    <text evidence="9">The Tat system comprises two distinct complexes: a TatABC complex, containing multiple copies of TatA, TatB and TatC subunits, and a separate TatA complex, containing only TatA subunits. Substrates initially bind to the TatABC complex, which probably triggers association of the separate TatA complex to form the active translocon.</text>
</comment>
<evidence type="ECO:0000256" key="11">
    <source>
        <dbReference type="SAM" id="MobiDB-lite"/>
    </source>
</evidence>
<dbReference type="PANTHER" id="PTHR33162:SF1">
    <property type="entry name" value="SEC-INDEPENDENT PROTEIN TRANSLOCASE PROTEIN TATA, CHLOROPLASTIC"/>
    <property type="match status" value="1"/>
</dbReference>
<evidence type="ECO:0000313" key="13">
    <source>
        <dbReference type="EMBL" id="ACI98455.1"/>
    </source>
</evidence>
<organism evidence="13 14">
    <name type="scientific">Rhodospirillum centenum (strain ATCC 51521 / SW)</name>
    <dbReference type="NCBI Taxonomy" id="414684"/>
    <lineage>
        <taxon>Bacteria</taxon>
        <taxon>Pseudomonadati</taxon>
        <taxon>Pseudomonadota</taxon>
        <taxon>Alphaproteobacteria</taxon>
        <taxon>Rhodospirillales</taxon>
        <taxon>Rhodospirillaceae</taxon>
        <taxon>Rhodospirillum</taxon>
    </lineage>
</organism>
<dbReference type="NCBIfam" id="TIGR01410">
    <property type="entry name" value="tatB"/>
    <property type="match status" value="1"/>
</dbReference>
<dbReference type="eggNOG" id="COG1826">
    <property type="taxonomic scope" value="Bacteria"/>
</dbReference>
<dbReference type="InterPro" id="IPR018448">
    <property type="entry name" value="TatB"/>
</dbReference>
<proteinExistence type="inferred from homology"/>
<dbReference type="PRINTS" id="PR01506">
    <property type="entry name" value="TATBPROTEIN"/>
</dbReference>
<evidence type="ECO:0000256" key="4">
    <source>
        <dbReference type="ARBA" id="ARBA00022692"/>
    </source>
</evidence>
<dbReference type="GO" id="GO:0008320">
    <property type="term" value="F:protein transmembrane transporter activity"/>
    <property type="evidence" value="ECO:0007669"/>
    <property type="project" value="UniProtKB-UniRule"/>
</dbReference>
<dbReference type="OrthoDB" id="7206969at2"/>
<evidence type="ECO:0000256" key="8">
    <source>
        <dbReference type="ARBA" id="ARBA00023136"/>
    </source>
</evidence>
<keyword evidence="2 9" id="KW-0813">Transport</keyword>
<dbReference type="GO" id="GO:0033281">
    <property type="term" value="C:TAT protein transport complex"/>
    <property type="evidence" value="ECO:0007669"/>
    <property type="project" value="UniProtKB-UniRule"/>
</dbReference>
<dbReference type="PANTHER" id="PTHR33162">
    <property type="entry name" value="SEC-INDEPENDENT PROTEIN TRANSLOCASE PROTEIN TATA, CHLOROPLASTIC"/>
    <property type="match status" value="1"/>
</dbReference>
<feature type="coiled-coil region" evidence="10">
    <location>
        <begin position="52"/>
        <end position="79"/>
    </location>
</feature>
<evidence type="ECO:0000256" key="7">
    <source>
        <dbReference type="ARBA" id="ARBA00023010"/>
    </source>
</evidence>
<comment type="function">
    <text evidence="9">Part of the twin-arginine translocation (Tat) system that transports large folded proteins containing a characteristic twin-arginine motif in their signal peptide across membranes. Together with TatC, TatB is part of a receptor directly interacting with Tat signal peptides. TatB may form an oligomeric binding site that transiently accommodates folded Tat precursor proteins before their translocation.</text>
</comment>
<sequence length="192" mass="20364">MFDIGWPELAVILIVALIVIGPKDLPRAMHTVGKWVRKARMLAREFQSNMDEMVRQAELEDLKKEVERARQLNLRDQLEKHIDPKGTLKESLSFDPVPLDGDEAEEDEGGRPAPTPLTRTVPTDTQAPQPAPAGAVPASAVPVSTAPVPPAPVSPLAAPQSAIPSAAPPAAPRDVPVAAVPAADQPAAEKQG</sequence>
<dbReference type="Pfam" id="PF02416">
    <property type="entry name" value="TatA_B_E"/>
    <property type="match status" value="1"/>
</dbReference>
<dbReference type="RefSeq" id="WP_012566244.1">
    <property type="nucleotide sequence ID" value="NC_011420.2"/>
</dbReference>
<dbReference type="HOGENOM" id="CLU_086034_1_3_5"/>
<keyword evidence="14" id="KW-1185">Reference proteome</keyword>
<keyword evidence="6 9" id="KW-1133">Transmembrane helix</keyword>
<evidence type="ECO:0000256" key="10">
    <source>
        <dbReference type="SAM" id="Coils"/>
    </source>
</evidence>
<dbReference type="KEGG" id="rce:RC1_1032"/>
<evidence type="ECO:0000256" key="9">
    <source>
        <dbReference type="HAMAP-Rule" id="MF_00237"/>
    </source>
</evidence>
<dbReference type="Proteomes" id="UP000001591">
    <property type="component" value="Chromosome"/>
</dbReference>
<gene>
    <name evidence="9 13" type="primary">tatB</name>
    <name evidence="13" type="ordered locus">RC1_1032</name>
</gene>
<evidence type="ECO:0000256" key="12">
    <source>
        <dbReference type="SAM" id="Phobius"/>
    </source>
</evidence>
<evidence type="ECO:0000256" key="1">
    <source>
        <dbReference type="ARBA" id="ARBA00004167"/>
    </source>
</evidence>
<feature type="compositionally biased region" description="Low complexity" evidence="11">
    <location>
        <begin position="120"/>
        <end position="146"/>
    </location>
</feature>
<dbReference type="InterPro" id="IPR003369">
    <property type="entry name" value="TatA/B/E"/>
</dbReference>
<dbReference type="Gene3D" id="1.20.5.3310">
    <property type="match status" value="1"/>
</dbReference>
<feature type="region of interest" description="Disordered" evidence="11">
    <location>
        <begin position="83"/>
        <end position="192"/>
    </location>
</feature>
<feature type="compositionally biased region" description="Low complexity" evidence="11">
    <location>
        <begin position="154"/>
        <end position="165"/>
    </location>
</feature>
<comment type="subcellular location">
    <subcellularLocation>
        <location evidence="9">Cell inner membrane</location>
        <topology evidence="9">Single-pass membrane protein</topology>
    </subcellularLocation>
    <subcellularLocation>
        <location evidence="1">Membrane</location>
        <topology evidence="1">Single-pass membrane protein</topology>
    </subcellularLocation>
</comment>
<keyword evidence="7 9" id="KW-0811">Translocation</keyword>
<name>B6ISL9_RHOCS</name>
<accession>B6ISL9</accession>
<reference evidence="13 14" key="1">
    <citation type="journal article" date="2010" name="BMC Genomics">
        <title>Metabolic flexibility revealed in the genome of the cyst-forming alpha-1 proteobacterium Rhodospirillum centenum.</title>
        <authorList>
            <person name="Lu Y.K."/>
            <person name="Marden J."/>
            <person name="Han M."/>
            <person name="Swingley W.D."/>
            <person name="Mastrian S.D."/>
            <person name="Chowdhury S.R."/>
            <person name="Hao J."/>
            <person name="Helmy T."/>
            <person name="Kim S."/>
            <person name="Kurdoglu A.A."/>
            <person name="Matthies H.J."/>
            <person name="Rollo D."/>
            <person name="Stothard P."/>
            <person name="Blankenship R.E."/>
            <person name="Bauer C.E."/>
            <person name="Touchman J.W."/>
        </authorList>
    </citation>
    <scope>NUCLEOTIDE SEQUENCE [LARGE SCALE GENOMIC DNA]</scope>
    <source>
        <strain evidence="14">ATCC 51521 / SW</strain>
    </source>
</reference>
<dbReference type="STRING" id="414684.RC1_1032"/>
<dbReference type="GO" id="GO:0043953">
    <property type="term" value="P:protein transport by the Tat complex"/>
    <property type="evidence" value="ECO:0007669"/>
    <property type="project" value="UniProtKB-UniRule"/>
</dbReference>
<dbReference type="AlphaFoldDB" id="B6ISL9"/>
<dbReference type="HAMAP" id="MF_00237">
    <property type="entry name" value="TatB"/>
    <property type="match status" value="1"/>
</dbReference>
<keyword evidence="5 9" id="KW-0653">Protein transport</keyword>
<comment type="similarity">
    <text evidence="9">Belongs to the TatB family.</text>
</comment>
<keyword evidence="8 9" id="KW-0472">Membrane</keyword>
<keyword evidence="4 9" id="KW-0812">Transmembrane</keyword>
<evidence type="ECO:0000256" key="3">
    <source>
        <dbReference type="ARBA" id="ARBA00022475"/>
    </source>
</evidence>
<protein>
    <recommendedName>
        <fullName evidence="9">Sec-independent protein translocase protein TatB</fullName>
    </recommendedName>
</protein>
<evidence type="ECO:0000256" key="2">
    <source>
        <dbReference type="ARBA" id="ARBA00022448"/>
    </source>
</evidence>
<evidence type="ECO:0000256" key="5">
    <source>
        <dbReference type="ARBA" id="ARBA00022927"/>
    </source>
</evidence>
<keyword evidence="9" id="KW-0997">Cell inner membrane</keyword>
<evidence type="ECO:0000313" key="14">
    <source>
        <dbReference type="Proteomes" id="UP000001591"/>
    </source>
</evidence>
<keyword evidence="10" id="KW-0175">Coiled coil</keyword>
<evidence type="ECO:0000256" key="6">
    <source>
        <dbReference type="ARBA" id="ARBA00022989"/>
    </source>
</evidence>
<dbReference type="EMBL" id="CP000613">
    <property type="protein sequence ID" value="ACI98455.1"/>
    <property type="molecule type" value="Genomic_DNA"/>
</dbReference>
<keyword evidence="3 9" id="KW-1003">Cell membrane</keyword>